<dbReference type="Proteomes" id="UP000006201">
    <property type="component" value="Unassembled WGS sequence"/>
</dbReference>
<evidence type="ECO:0008006" key="4">
    <source>
        <dbReference type="Google" id="ProtNLM"/>
    </source>
</evidence>
<comment type="caution">
    <text evidence="2">The sequence shown here is derived from an EMBL/GenBank/DDBJ whole genome shotgun (WGS) entry which is preliminary data.</text>
</comment>
<evidence type="ECO:0000256" key="1">
    <source>
        <dbReference type="SAM" id="SignalP"/>
    </source>
</evidence>
<evidence type="ECO:0000313" key="2">
    <source>
        <dbReference type="EMBL" id="EAR30738.1"/>
    </source>
</evidence>
<dbReference type="eggNOG" id="ENOG502Z89J">
    <property type="taxonomic scope" value="Bacteria"/>
</dbReference>
<feature type="signal peptide" evidence="1">
    <location>
        <begin position="1"/>
        <end position="24"/>
    </location>
</feature>
<name>A4C5A6_9GAMM</name>
<keyword evidence="1" id="KW-0732">Signal</keyword>
<dbReference type="EMBL" id="AAOH01000001">
    <property type="protein sequence ID" value="EAR30738.1"/>
    <property type="molecule type" value="Genomic_DNA"/>
</dbReference>
<dbReference type="PROSITE" id="PS51257">
    <property type="entry name" value="PROKAR_LIPOPROTEIN"/>
    <property type="match status" value="1"/>
</dbReference>
<organism evidence="2 3">
    <name type="scientific">Pseudoalteromonas tunicata D2</name>
    <dbReference type="NCBI Taxonomy" id="87626"/>
    <lineage>
        <taxon>Bacteria</taxon>
        <taxon>Pseudomonadati</taxon>
        <taxon>Pseudomonadota</taxon>
        <taxon>Gammaproteobacteria</taxon>
        <taxon>Alteromonadales</taxon>
        <taxon>Pseudoalteromonadaceae</taxon>
        <taxon>Pseudoalteromonas</taxon>
    </lineage>
</organism>
<dbReference type="HOGENOM" id="CLU_044829_0_0_6"/>
<protein>
    <recommendedName>
        <fullName evidence="4">Lipoprotein</fullName>
    </recommendedName>
</protein>
<sequence length="398" mass="45832">MVKVISGFFLVFLMALMSISSCQAYDIYHEFGVQHRQFSAASNANQAYSNSALSINSFYSYAQGEEQWNGELWLRLDKENSERNHLDLREFYWLNYGEDYEWQIGVARVFWGVTESAHLVDVINQTDQLEGLDGEDKLGQAMIHYTKQIDNGQVEWFLLPYFRPQKFYDVGNRFAPPMNMDKKALYDSGALQRHLDSAVRLTQHYGAFDWSVMAFSGTNREPIVQLKGETGQAFYGQMQQLGITAQYIQDAWIYKAELMLRKNRAHVLNQDQKSRISAVVLGAEYTQVGIFSTVYDLGYLIEYQSDNRDKTQVLGQNDLFIGTRLAFNDSDSSEMILGVLHDLTDASQSIRLEASMRLGQSTKLEVAAYHFNGKGDNWLKQLNKQDLLEINLFWYFSH</sequence>
<reference evidence="2 3" key="1">
    <citation type="submission" date="2006-02" db="EMBL/GenBank/DDBJ databases">
        <authorList>
            <person name="Moran M.A."/>
            <person name="Kjelleberg S."/>
            <person name="Egan S."/>
            <person name="Saunders N."/>
            <person name="Thomas T."/>
            <person name="Ferriera S."/>
            <person name="Johnson J."/>
            <person name="Kravitz S."/>
            <person name="Halpern A."/>
            <person name="Remington K."/>
            <person name="Beeson K."/>
            <person name="Tran B."/>
            <person name="Rogers Y.-H."/>
            <person name="Friedman R."/>
            <person name="Venter J.C."/>
        </authorList>
    </citation>
    <scope>NUCLEOTIDE SEQUENCE [LARGE SCALE GENOMIC DNA]</scope>
    <source>
        <strain evidence="2 3">D2</strain>
    </source>
</reference>
<dbReference type="AlphaFoldDB" id="A4C5A6"/>
<accession>A4C5A6</accession>
<proteinExistence type="predicted"/>
<feature type="chain" id="PRO_5002665909" description="Lipoprotein" evidence="1">
    <location>
        <begin position="25"/>
        <end position="398"/>
    </location>
</feature>
<evidence type="ECO:0000313" key="3">
    <source>
        <dbReference type="Proteomes" id="UP000006201"/>
    </source>
</evidence>
<gene>
    <name evidence="2" type="ORF">PTD2_04176</name>
</gene>
<dbReference type="STRING" id="87626.PTD2_04176"/>
<keyword evidence="3" id="KW-1185">Reference proteome</keyword>